<evidence type="ECO:0000256" key="1">
    <source>
        <dbReference type="SAM" id="MobiDB-lite"/>
    </source>
</evidence>
<proteinExistence type="predicted"/>
<feature type="compositionally biased region" description="Low complexity" evidence="1">
    <location>
        <begin position="1"/>
        <end position="17"/>
    </location>
</feature>
<feature type="region of interest" description="Disordered" evidence="1">
    <location>
        <begin position="1"/>
        <end position="32"/>
    </location>
</feature>
<evidence type="ECO:0008006" key="4">
    <source>
        <dbReference type="Google" id="ProtNLM"/>
    </source>
</evidence>
<dbReference type="Gene3D" id="2.40.10.10">
    <property type="entry name" value="Trypsin-like serine proteases"/>
    <property type="match status" value="2"/>
</dbReference>
<organism evidence="2 3">
    <name type="scientific">Oerskovia merdavium</name>
    <dbReference type="NCBI Taxonomy" id="2762227"/>
    <lineage>
        <taxon>Bacteria</taxon>
        <taxon>Bacillati</taxon>
        <taxon>Actinomycetota</taxon>
        <taxon>Actinomycetes</taxon>
        <taxon>Micrococcales</taxon>
        <taxon>Cellulomonadaceae</taxon>
        <taxon>Oerskovia</taxon>
    </lineage>
</organism>
<dbReference type="SUPFAM" id="SSF50494">
    <property type="entry name" value="Trypsin-like serine proteases"/>
    <property type="match status" value="1"/>
</dbReference>
<comment type="caution">
    <text evidence="2">The sequence shown here is derived from an EMBL/GenBank/DDBJ whole genome shotgun (WGS) entry which is preliminary data.</text>
</comment>
<dbReference type="RefSeq" id="WP_191803824.1">
    <property type="nucleotide sequence ID" value="NZ_JACSQF010000010.1"/>
</dbReference>
<keyword evidence="3" id="KW-1185">Reference proteome</keyword>
<evidence type="ECO:0000313" key="3">
    <source>
        <dbReference type="Proteomes" id="UP000655570"/>
    </source>
</evidence>
<reference evidence="2 3" key="1">
    <citation type="submission" date="2020-08" db="EMBL/GenBank/DDBJ databases">
        <title>A Genomic Blueprint of the Chicken Gut Microbiome.</title>
        <authorList>
            <person name="Gilroy R."/>
            <person name="Ravi A."/>
            <person name="Getino M."/>
            <person name="Pursley I."/>
            <person name="Horton D.L."/>
            <person name="Alikhan N.-F."/>
            <person name="Baker D."/>
            <person name="Gharbi K."/>
            <person name="Hall N."/>
            <person name="Watson M."/>
            <person name="Adriaenssens E.M."/>
            <person name="Foster-Nyarko E."/>
            <person name="Jarju S."/>
            <person name="Secka A."/>
            <person name="Antonio M."/>
            <person name="Oren A."/>
            <person name="Chaudhuri R."/>
            <person name="La Ragione R.M."/>
            <person name="Hildebrand F."/>
            <person name="Pallen M.J."/>
        </authorList>
    </citation>
    <scope>NUCLEOTIDE SEQUENCE [LARGE SCALE GENOMIC DNA]</scope>
    <source>
        <strain evidence="2 3">Sa2CUA9</strain>
    </source>
</reference>
<dbReference type="EMBL" id="JACSQF010000010">
    <property type="protein sequence ID" value="MBD7981324.1"/>
    <property type="molecule type" value="Genomic_DNA"/>
</dbReference>
<accession>A0ABR8TZY7</accession>
<evidence type="ECO:0000313" key="2">
    <source>
        <dbReference type="EMBL" id="MBD7981324.1"/>
    </source>
</evidence>
<gene>
    <name evidence="2" type="ORF">H9641_11450</name>
</gene>
<sequence>MAALGLGAITATAGEAAPSPQADTPGKPDPKAVIDPNSLGDLLTLPPIPEDLAEEAERIQAAYGKDDRFGAVAISDDRAELSLTWYGELPTDIVASPELAIVEAAVLPGDLRRAAQNLAGTEVAGVRVVGAGVNTDGSGIAVDVETSTSTSGRSARSQINEDLAADLADRTGVPVTVKEAPEVDASVGRHKDNLHLGGARITQFSNGYLYQSCSTGFSAQRYLDNAYGMLFAAHCGLIGSEWVRTEISEGGVLAYNYGLMVNRTLVRDSGIMTTDWSYPYVYVGDYESEQFIGVEAVASSYVVGMEICSSGSYSGLACGGKVTSLDYYVDYPESDIDNAKVAVIIDASGKPLWGNGDSGGPIFDLVQASTGLKRRAVGIVSGIYTTAATDASNCQGVPGVPAGVAGRHCSPNGFGAYAKESADIFGWRILTQSTP</sequence>
<name>A0ABR8TZY7_9CELL</name>
<dbReference type="InterPro" id="IPR009003">
    <property type="entry name" value="Peptidase_S1_PA"/>
</dbReference>
<dbReference type="InterPro" id="IPR043504">
    <property type="entry name" value="Peptidase_S1_PA_chymotrypsin"/>
</dbReference>
<dbReference type="Proteomes" id="UP000655570">
    <property type="component" value="Unassembled WGS sequence"/>
</dbReference>
<protein>
    <recommendedName>
        <fullName evidence="4">Trypsin-like serine protease</fullName>
    </recommendedName>
</protein>